<dbReference type="InterPro" id="IPR025997">
    <property type="entry name" value="SBP_2_dom"/>
</dbReference>
<protein>
    <submittedName>
        <fullName evidence="2">ABC-type sugar transport system, periplasmic component</fullName>
    </submittedName>
</protein>
<evidence type="ECO:0000313" key="3">
    <source>
        <dbReference type="Proteomes" id="UP000095706"/>
    </source>
</evidence>
<dbReference type="InterPro" id="IPR028082">
    <property type="entry name" value="Peripla_BP_I"/>
</dbReference>
<dbReference type="SUPFAM" id="SSF53822">
    <property type="entry name" value="Periplasmic binding protein-like I"/>
    <property type="match status" value="1"/>
</dbReference>
<name>A0A174IQW2_9FIRM</name>
<feature type="domain" description="Periplasmic binding protein" evidence="1">
    <location>
        <begin position="36"/>
        <end position="276"/>
    </location>
</feature>
<reference evidence="2 3" key="1">
    <citation type="submission" date="2015-09" db="EMBL/GenBank/DDBJ databases">
        <authorList>
            <consortium name="Pathogen Informatics"/>
        </authorList>
    </citation>
    <scope>NUCLEOTIDE SEQUENCE [LARGE SCALE GENOMIC DNA]</scope>
    <source>
        <strain evidence="2 3">2789STDY5608849</strain>
    </source>
</reference>
<proteinExistence type="predicted"/>
<dbReference type="RefSeq" id="WP_055228553.1">
    <property type="nucleotide sequence ID" value="NZ_CYYV01000018.1"/>
</dbReference>
<dbReference type="Proteomes" id="UP000095706">
    <property type="component" value="Unassembled WGS sequence"/>
</dbReference>
<dbReference type="Pfam" id="PF13407">
    <property type="entry name" value="Peripla_BP_4"/>
    <property type="match status" value="1"/>
</dbReference>
<keyword evidence="2" id="KW-0762">Sugar transport</keyword>
<evidence type="ECO:0000259" key="1">
    <source>
        <dbReference type="Pfam" id="PF13407"/>
    </source>
</evidence>
<gene>
    <name evidence="2" type="ORF">ERS852406_03071</name>
</gene>
<organism evidence="2 3">
    <name type="scientific">Fusicatenibacter saccharivorans</name>
    <dbReference type="NCBI Taxonomy" id="1150298"/>
    <lineage>
        <taxon>Bacteria</taxon>
        <taxon>Bacillati</taxon>
        <taxon>Bacillota</taxon>
        <taxon>Clostridia</taxon>
        <taxon>Lachnospirales</taxon>
        <taxon>Lachnospiraceae</taxon>
        <taxon>Fusicatenibacter</taxon>
    </lineage>
</organism>
<keyword evidence="2" id="KW-0813">Transport</keyword>
<dbReference type="EMBL" id="CYYV01000018">
    <property type="protein sequence ID" value="CUO87957.1"/>
    <property type="molecule type" value="Genomic_DNA"/>
</dbReference>
<accession>A0A174IQW2</accession>
<evidence type="ECO:0000313" key="2">
    <source>
        <dbReference type="EMBL" id="CUO87957.1"/>
    </source>
</evidence>
<dbReference type="Gene3D" id="3.40.50.2300">
    <property type="match status" value="2"/>
</dbReference>
<sequence>MKKNRMKFLIIEFLLLLLAVFFVWKIFDQNVAEPRIAVILPESGDKRWDALIKGMKQAAAENNVHMIICNTEEIDGPEVEREFIREQKDNDIDGFIIYPAPGHETENMLKKECGKKPYLLIADGLAVKEGETASPTIQPDYREIGRWLGERLRTKKQKIGIIADWKMSEAVQAEICGLNEVLEGSESKISWCIYRRKEQDIVERMKKETEADALVILDAGILEEFGEQAENGTYEGAELYGVGYSLKTIALLDNGNIQGLAVPDGYEIGYKSVEEITKRIEHRSYKMQGYITEYQVLGKENFSMDEDLERFLYSYE</sequence>
<dbReference type="AlphaFoldDB" id="A0A174IQW2"/>